<sequence length="197" mass="22004">MNLNVHPNPSAQQVRALNRGAQLNNEGLALRRAGDLEGAENKDLEAIRVKEGAFGSSHITTALSYNSLGEVYIRMGRLDDAERYLRLALAVRENRGPRADLACTRDNLGQVYEMRGDFHQAKQFRRGREDAMCCGNYNSPVLLTLPRMNIPVSTFDLLTYLRSASITVLPLVSAQIGDDTERIVNSPRQQPSDLYKE</sequence>
<dbReference type="Pfam" id="PF13424">
    <property type="entry name" value="TPR_12"/>
    <property type="match status" value="1"/>
</dbReference>
<dbReference type="Gene3D" id="1.25.40.10">
    <property type="entry name" value="Tetratricopeptide repeat domain"/>
    <property type="match status" value="1"/>
</dbReference>
<accession>A0AAD5V7A7</accession>
<keyword evidence="5" id="KW-1185">Reference proteome</keyword>
<dbReference type="PANTHER" id="PTHR45641">
    <property type="entry name" value="TETRATRICOPEPTIDE REPEAT PROTEIN (AFU_ORTHOLOGUE AFUA_6G03870)"/>
    <property type="match status" value="1"/>
</dbReference>
<evidence type="ECO:0000256" key="3">
    <source>
        <dbReference type="PROSITE-ProRule" id="PRU00339"/>
    </source>
</evidence>
<evidence type="ECO:0008006" key="6">
    <source>
        <dbReference type="Google" id="ProtNLM"/>
    </source>
</evidence>
<gene>
    <name evidence="4" type="ORF">NLI96_g2968</name>
</gene>
<evidence type="ECO:0000256" key="2">
    <source>
        <dbReference type="ARBA" id="ARBA00022803"/>
    </source>
</evidence>
<dbReference type="AlphaFoldDB" id="A0AAD5V7A7"/>
<keyword evidence="1" id="KW-0677">Repeat</keyword>
<feature type="repeat" description="TPR" evidence="3">
    <location>
        <begin position="62"/>
        <end position="95"/>
    </location>
</feature>
<dbReference type="PROSITE" id="PS50005">
    <property type="entry name" value="TPR"/>
    <property type="match status" value="1"/>
</dbReference>
<reference evidence="4" key="1">
    <citation type="submission" date="2022-07" db="EMBL/GenBank/DDBJ databases">
        <title>Genome Sequence of Physisporinus lineatus.</title>
        <authorList>
            <person name="Buettner E."/>
        </authorList>
    </citation>
    <scope>NUCLEOTIDE SEQUENCE</scope>
    <source>
        <strain evidence="4">VT162</strain>
    </source>
</reference>
<keyword evidence="2 3" id="KW-0802">TPR repeat</keyword>
<dbReference type="SUPFAM" id="SSF48452">
    <property type="entry name" value="TPR-like"/>
    <property type="match status" value="1"/>
</dbReference>
<dbReference type="EMBL" id="JANAWD010000071">
    <property type="protein sequence ID" value="KAJ3488249.1"/>
    <property type="molecule type" value="Genomic_DNA"/>
</dbReference>
<protein>
    <recommendedName>
        <fullName evidence="6">Tetratricopeptide repeat protein</fullName>
    </recommendedName>
</protein>
<dbReference type="SMART" id="SM00028">
    <property type="entry name" value="TPR"/>
    <property type="match status" value="2"/>
</dbReference>
<evidence type="ECO:0000313" key="5">
    <source>
        <dbReference type="Proteomes" id="UP001212997"/>
    </source>
</evidence>
<proteinExistence type="predicted"/>
<dbReference type="Proteomes" id="UP001212997">
    <property type="component" value="Unassembled WGS sequence"/>
</dbReference>
<dbReference type="InterPro" id="IPR011990">
    <property type="entry name" value="TPR-like_helical_dom_sf"/>
</dbReference>
<comment type="caution">
    <text evidence="4">The sequence shown here is derived from an EMBL/GenBank/DDBJ whole genome shotgun (WGS) entry which is preliminary data.</text>
</comment>
<dbReference type="PANTHER" id="PTHR45641:SF19">
    <property type="entry name" value="NEPHROCYSTIN-3"/>
    <property type="match status" value="1"/>
</dbReference>
<organism evidence="4 5">
    <name type="scientific">Meripilus lineatus</name>
    <dbReference type="NCBI Taxonomy" id="2056292"/>
    <lineage>
        <taxon>Eukaryota</taxon>
        <taxon>Fungi</taxon>
        <taxon>Dikarya</taxon>
        <taxon>Basidiomycota</taxon>
        <taxon>Agaricomycotina</taxon>
        <taxon>Agaricomycetes</taxon>
        <taxon>Polyporales</taxon>
        <taxon>Meripilaceae</taxon>
        <taxon>Meripilus</taxon>
    </lineage>
</organism>
<dbReference type="InterPro" id="IPR019734">
    <property type="entry name" value="TPR_rpt"/>
</dbReference>
<evidence type="ECO:0000313" key="4">
    <source>
        <dbReference type="EMBL" id="KAJ3488249.1"/>
    </source>
</evidence>
<evidence type="ECO:0000256" key="1">
    <source>
        <dbReference type="ARBA" id="ARBA00022737"/>
    </source>
</evidence>
<name>A0AAD5V7A7_9APHY</name>